<feature type="coiled-coil region" evidence="1">
    <location>
        <begin position="879"/>
        <end position="913"/>
    </location>
</feature>
<dbReference type="PANTHER" id="PTHR32114:SF2">
    <property type="entry name" value="ABC TRANSPORTER ABCH.3"/>
    <property type="match status" value="1"/>
</dbReference>
<organism evidence="3 4">
    <name type="scientific">Caballeronia sordidicola</name>
    <name type="common">Burkholderia sordidicola</name>
    <dbReference type="NCBI Taxonomy" id="196367"/>
    <lineage>
        <taxon>Bacteria</taxon>
        <taxon>Pseudomonadati</taxon>
        <taxon>Pseudomonadota</taxon>
        <taxon>Betaproteobacteria</taxon>
        <taxon>Burkholderiales</taxon>
        <taxon>Burkholderiaceae</taxon>
        <taxon>Caballeronia</taxon>
    </lineage>
</organism>
<reference evidence="3 4" key="1">
    <citation type="submission" date="2016-01" db="EMBL/GenBank/DDBJ databases">
        <authorList>
            <person name="Oliw E.H."/>
        </authorList>
    </citation>
    <scope>NUCLEOTIDE SEQUENCE [LARGE SCALE GENOMIC DNA]</scope>
    <source>
        <strain evidence="3">LMG 22029</strain>
    </source>
</reference>
<dbReference type="InterPro" id="IPR038729">
    <property type="entry name" value="Rad50/SbcC_AAA"/>
</dbReference>
<dbReference type="RefSeq" id="WP_060817556.1">
    <property type="nucleotide sequence ID" value="NZ_FCOC02000002.1"/>
</dbReference>
<keyword evidence="1" id="KW-0175">Coiled coil</keyword>
<dbReference type="EMBL" id="FCOC02000002">
    <property type="protein sequence ID" value="SAL17205.1"/>
    <property type="molecule type" value="Genomic_DNA"/>
</dbReference>
<dbReference type="Gene3D" id="3.40.50.300">
    <property type="entry name" value="P-loop containing nucleotide triphosphate hydrolases"/>
    <property type="match status" value="2"/>
</dbReference>
<dbReference type="Pfam" id="PF13558">
    <property type="entry name" value="SbcC_Walker_B"/>
    <property type="match status" value="1"/>
</dbReference>
<dbReference type="Pfam" id="PF13476">
    <property type="entry name" value="AAA_23"/>
    <property type="match status" value="1"/>
</dbReference>
<dbReference type="PANTHER" id="PTHR32114">
    <property type="entry name" value="ABC TRANSPORTER ABCH.3"/>
    <property type="match status" value="1"/>
</dbReference>
<dbReference type="SUPFAM" id="SSF52540">
    <property type="entry name" value="P-loop containing nucleoside triphosphate hydrolases"/>
    <property type="match status" value="1"/>
</dbReference>
<dbReference type="GO" id="GO:0016887">
    <property type="term" value="F:ATP hydrolysis activity"/>
    <property type="evidence" value="ECO:0007669"/>
    <property type="project" value="InterPro"/>
</dbReference>
<dbReference type="AlphaFoldDB" id="A0A158FBV7"/>
<dbReference type="Proteomes" id="UP000054893">
    <property type="component" value="Unassembled WGS sequence"/>
</dbReference>
<dbReference type="OrthoDB" id="9795626at2"/>
<dbReference type="InterPro" id="IPR027417">
    <property type="entry name" value="P-loop_NTPase"/>
</dbReference>
<sequence length="1145" mass="128366">MKILSLRLRNLNSLKGEWKIDFSQPPFRDNGLFAITGPTGAGKTTLLDAICLALYHRTPRMDTVSQGTNELMTRHTFECLAEVEFEVKGEGYRAFWSQRRARDKADGNLQAPKVELARLDGTILTERIADKLRKVEEITGLDFGRFTKSMMLAQGGFAAFLEAKANERAELLEELTGTDIYGTISRNVFERTREEKLALDTLLVRADGVQLLTEEQRDGLRQECSALAVQETALGERANETRAMLAWRVALSDAEKQLEQALLNQQQAETKIASAKPSLDRLATSEPAEKLRADHVAMVSARDRHAETLRLSAIAKDQKHVASLDAARGLLSASVLGARVAELRQHALNTILSEVKTVQFALDLHPHRSKLGEQIVLWQHKFDARQQTLNDIEATDRKRIGLRSLIDTRASEINAKRIALTNALATAELARKTEREQREKILRTLNGENEADLKARCQRLQDQQHLFRKLVDTGEAIARGARQLGLDREELARKSASGLLLAEQHDRLTKDIETLTEQVHDKRKLLDQERRILDLAGHRAALQPDEACPLCGSTEHPSIGAYQTLDASATEHALKEKEFALRGKSKELLAANVAIAESNAAVSALKKRIDTWLEDEARHADSWRTICTQLELESVDRNTLDALVQEHASGLKLAQDTLDAVDQQKTMLQQHANAANVAERNAVEQQHALKISEERQNADEKSLKEMSDQVEALKNVLREREQALDTSVLAAGYTRLDSWTQWQSWLAERDDEWKAWQKESERVRALNQQADRARQALETASAEAGKWSVRWTACEKDFTGLEAEVISPNRDPAEAFLLAIQRYDIARDKTVLLEGTERTLTTRLNEEKAYAEKTALAWLNAFSGSVFIDEQSFYAALISHEERGELQTLKRQLDELSTTVRTLRTNAENRRAELLKEPKTEQDGETIQRVLDEILFSMKTLSEQQGGLRAKLQSDDTLRVEKQALYKQIDTQRTQYDLWQRLSSLIGSADGAKYRKFAQGLTLDHLIYLANRQLMQLHGRYQLNRKLAGELEMEVLDMWQGDAARDTRTLSGGESFLVSLALALALSDLVSFKTSIDSLFLDEGFGTLDGETLEIALNALDSLNASGKMIGVISHVEALKERIPLQIKVAKSVGVGFSTVEVVGA</sequence>
<evidence type="ECO:0000313" key="3">
    <source>
        <dbReference type="EMBL" id="SAL17205.1"/>
    </source>
</evidence>
<evidence type="ECO:0000256" key="1">
    <source>
        <dbReference type="SAM" id="Coils"/>
    </source>
</evidence>
<name>A0A158FBV7_CABSO</name>
<evidence type="ECO:0000259" key="2">
    <source>
        <dbReference type="Pfam" id="PF13476"/>
    </source>
</evidence>
<protein>
    <submittedName>
        <fullName evidence="3">Nuclease SbcCD subunit C</fullName>
    </submittedName>
</protein>
<dbReference type="GO" id="GO:0006302">
    <property type="term" value="P:double-strand break repair"/>
    <property type="evidence" value="ECO:0007669"/>
    <property type="project" value="InterPro"/>
</dbReference>
<proteinExistence type="predicted"/>
<accession>A0A158FBV7</accession>
<evidence type="ECO:0000313" key="4">
    <source>
        <dbReference type="Proteomes" id="UP000054893"/>
    </source>
</evidence>
<feature type="domain" description="Rad50/SbcC-type AAA" evidence="2">
    <location>
        <begin position="5"/>
        <end position="179"/>
    </location>
</feature>
<gene>
    <name evidence="3" type="primary">sbcC</name>
    <name evidence="3" type="ORF">AWB64_01087</name>
</gene>